<dbReference type="EMBL" id="LFIW01001989">
    <property type="protein sequence ID" value="KZL80032.1"/>
    <property type="molecule type" value="Genomic_DNA"/>
</dbReference>
<dbReference type="Proteomes" id="UP000076584">
    <property type="component" value="Unassembled WGS sequence"/>
</dbReference>
<accession>A0A167AEA0</accession>
<evidence type="ECO:0000313" key="2">
    <source>
        <dbReference type="EMBL" id="KZL80032.1"/>
    </source>
</evidence>
<gene>
    <name evidence="2" type="ORF">CI238_07281</name>
</gene>
<keyword evidence="3" id="KW-1185">Reference proteome</keyword>
<proteinExistence type="predicted"/>
<evidence type="ECO:0000256" key="1">
    <source>
        <dbReference type="SAM" id="MobiDB-lite"/>
    </source>
</evidence>
<comment type="caution">
    <text evidence="2">The sequence shown here is derived from an EMBL/GenBank/DDBJ whole genome shotgun (WGS) entry which is preliminary data.</text>
</comment>
<protein>
    <submittedName>
        <fullName evidence="2">Uncharacterized protein</fullName>
    </submittedName>
</protein>
<sequence length="122" mass="13713">MGVRPWPPLDDCAPAATSPSVLLDWLQTVNLAPRHGPSRPKTTHTHWSTRPREEGEDLQVNVGHDDANDLLLALYRIYSVNWAPIFVRDRGLIIGYKMLDMIATMDNKYGMPMALARFGAVE</sequence>
<dbReference type="AlphaFoldDB" id="A0A167AEA0"/>
<evidence type="ECO:0000313" key="3">
    <source>
        <dbReference type="Proteomes" id="UP000076584"/>
    </source>
</evidence>
<name>A0A167AEA0_COLIC</name>
<organism evidence="2 3">
    <name type="scientific">Colletotrichum incanum</name>
    <name type="common">Soybean anthracnose fungus</name>
    <dbReference type="NCBI Taxonomy" id="1573173"/>
    <lineage>
        <taxon>Eukaryota</taxon>
        <taxon>Fungi</taxon>
        <taxon>Dikarya</taxon>
        <taxon>Ascomycota</taxon>
        <taxon>Pezizomycotina</taxon>
        <taxon>Sordariomycetes</taxon>
        <taxon>Hypocreomycetidae</taxon>
        <taxon>Glomerellales</taxon>
        <taxon>Glomerellaceae</taxon>
        <taxon>Colletotrichum</taxon>
        <taxon>Colletotrichum spaethianum species complex</taxon>
    </lineage>
</organism>
<feature type="compositionally biased region" description="Basic residues" evidence="1">
    <location>
        <begin position="36"/>
        <end position="49"/>
    </location>
</feature>
<reference evidence="2 3" key="1">
    <citation type="submission" date="2015-06" db="EMBL/GenBank/DDBJ databases">
        <title>Survival trade-offs in plant roots during colonization by closely related pathogenic and mutualistic fungi.</title>
        <authorList>
            <person name="Hacquard S."/>
            <person name="Kracher B."/>
            <person name="Hiruma K."/>
            <person name="Weinman A."/>
            <person name="Muench P."/>
            <person name="Garrido Oter R."/>
            <person name="Ver Loren van Themaat E."/>
            <person name="Dallerey J.-F."/>
            <person name="Damm U."/>
            <person name="Henrissat B."/>
            <person name="Lespinet O."/>
            <person name="Thon M."/>
            <person name="Kemen E."/>
            <person name="McHardy A.C."/>
            <person name="Schulze-Lefert P."/>
            <person name="O'Connell R.J."/>
        </authorList>
    </citation>
    <scope>NUCLEOTIDE SEQUENCE [LARGE SCALE GENOMIC DNA]</scope>
    <source>
        <strain evidence="2 3">MAFF 238704</strain>
    </source>
</reference>
<feature type="region of interest" description="Disordered" evidence="1">
    <location>
        <begin position="33"/>
        <end position="55"/>
    </location>
</feature>